<dbReference type="PRINTS" id="PR00344">
    <property type="entry name" value="BCTRLSENSOR"/>
</dbReference>
<dbReference type="InterPro" id="IPR036890">
    <property type="entry name" value="HATPase_C_sf"/>
</dbReference>
<proteinExistence type="predicted"/>
<dbReference type="SUPFAM" id="SSF55874">
    <property type="entry name" value="ATPase domain of HSP90 chaperone/DNA topoisomerase II/histidine kinase"/>
    <property type="match status" value="1"/>
</dbReference>
<evidence type="ECO:0000256" key="7">
    <source>
        <dbReference type="ARBA" id="ARBA00022490"/>
    </source>
</evidence>
<dbReference type="Gene3D" id="3.30.565.10">
    <property type="entry name" value="Histidine kinase-like ATPase, C-terminal domain"/>
    <property type="match status" value="1"/>
</dbReference>
<evidence type="ECO:0000256" key="6">
    <source>
        <dbReference type="ARBA" id="ARBA00022485"/>
    </source>
</evidence>
<evidence type="ECO:0000256" key="8">
    <source>
        <dbReference type="ARBA" id="ARBA00022679"/>
    </source>
</evidence>
<dbReference type="EMBL" id="BSND01000013">
    <property type="protein sequence ID" value="GLQ00877.1"/>
    <property type="molecule type" value="Genomic_DNA"/>
</dbReference>
<dbReference type="SMART" id="SM00387">
    <property type="entry name" value="HATPase_c"/>
    <property type="match status" value="1"/>
</dbReference>
<dbReference type="InterPro" id="IPR050482">
    <property type="entry name" value="Sensor_HK_TwoCompSys"/>
</dbReference>
<evidence type="ECO:0000256" key="11">
    <source>
        <dbReference type="ARBA" id="ARBA00023012"/>
    </source>
</evidence>
<dbReference type="Gene3D" id="1.20.5.1930">
    <property type="match status" value="1"/>
</dbReference>
<keyword evidence="11" id="KW-0902">Two-component regulatory system</keyword>
<evidence type="ECO:0000259" key="16">
    <source>
        <dbReference type="SMART" id="SM00387"/>
    </source>
</evidence>
<evidence type="ECO:0000256" key="1">
    <source>
        <dbReference type="ARBA" id="ARBA00000085"/>
    </source>
</evidence>
<evidence type="ECO:0000256" key="13">
    <source>
        <dbReference type="ARBA" id="ARBA00024827"/>
    </source>
</evidence>
<dbReference type="Pfam" id="PF07730">
    <property type="entry name" value="HisKA_3"/>
    <property type="match status" value="1"/>
</dbReference>
<reference evidence="17" key="2">
    <citation type="submission" date="2023-01" db="EMBL/GenBank/DDBJ databases">
        <title>Draft genome sequence of Methylophaga thalassica strain NBRC 102424.</title>
        <authorList>
            <person name="Sun Q."/>
            <person name="Mori K."/>
        </authorList>
    </citation>
    <scope>NUCLEOTIDE SEQUENCE</scope>
    <source>
        <strain evidence="17">NBRC 102424</strain>
    </source>
</reference>
<evidence type="ECO:0000256" key="9">
    <source>
        <dbReference type="ARBA" id="ARBA00022777"/>
    </source>
</evidence>
<dbReference type="CDD" id="cd16917">
    <property type="entry name" value="HATPase_UhpB-NarQ-NarX-like"/>
    <property type="match status" value="1"/>
</dbReference>
<keyword evidence="6" id="KW-0004">4Fe-4S</keyword>
<sequence length="334" mass="38134">MTYEYIMEGLQQLKHHTDHNQRKHSIKRDVVWITISSLITYLVASYLDLAERYIDWTALGEFYQLDEIIFVLLVFCAGLIWFSTRRISELSLSLKHNLAMQAELSQNNKKIRQLLNDKQALVQRIALVRESERDHLASELHDIFGQHLAAMDANLTVALNQTDNPTLQPILESVMDSTTVLRSITRNKLRHLKPPSLDSIGLKGAVRELVSEWKHAFQGSEHLSLEIQDHEIPKAVALSIYRGLQEGLRNISRHANADQVFIYLHQFREPGNACIQLKLEDDGQGFNSNIEAQQGLGLISIRERCEALDGEFYIASRQPQGTCLTITIPYDPII</sequence>
<dbReference type="EC" id="2.7.13.3" evidence="4"/>
<feature type="transmembrane region" description="Helical" evidence="15">
    <location>
        <begin position="67"/>
        <end position="84"/>
    </location>
</feature>
<feature type="transmembrane region" description="Helical" evidence="15">
    <location>
        <begin position="30"/>
        <end position="47"/>
    </location>
</feature>
<organism evidence="17 18">
    <name type="scientific">Methylophaga thalassica</name>
    <dbReference type="NCBI Taxonomy" id="40223"/>
    <lineage>
        <taxon>Bacteria</taxon>
        <taxon>Pseudomonadati</taxon>
        <taxon>Pseudomonadota</taxon>
        <taxon>Gammaproteobacteria</taxon>
        <taxon>Thiotrichales</taxon>
        <taxon>Piscirickettsiaceae</taxon>
        <taxon>Methylophaga</taxon>
    </lineage>
</organism>
<dbReference type="PANTHER" id="PTHR24421:SF59">
    <property type="entry name" value="OXYGEN SENSOR HISTIDINE KINASE NREB"/>
    <property type="match status" value="1"/>
</dbReference>
<protein>
    <recommendedName>
        <fullName evidence="5">Oxygen sensor histidine kinase NreB</fullName>
        <ecNumber evidence="4">2.7.13.3</ecNumber>
    </recommendedName>
    <alternativeName>
        <fullName evidence="14">Nitrogen regulation protein B</fullName>
    </alternativeName>
</protein>
<accession>A0ABQ5TXH4</accession>
<evidence type="ECO:0000256" key="12">
    <source>
        <dbReference type="ARBA" id="ARBA00023014"/>
    </source>
</evidence>
<dbReference type="Pfam" id="PF02518">
    <property type="entry name" value="HATPase_c"/>
    <property type="match status" value="1"/>
</dbReference>
<evidence type="ECO:0000256" key="5">
    <source>
        <dbReference type="ARBA" id="ARBA00017322"/>
    </source>
</evidence>
<comment type="function">
    <text evidence="13">Member of the two-component regulatory system NreB/NreC involved in the control of dissimilatory nitrate/nitrite reduction in response to oxygen. NreB functions as a direct oxygen sensor histidine kinase which is autophosphorylated, in the absence of oxygen, probably at the conserved histidine residue, and transfers its phosphate group probably to a conserved aspartate residue of NreC. NreB/NreC activates the expression of the nitrate (narGHJI) and nitrite (nir) reductase operons, as well as the putative nitrate transporter gene narT.</text>
</comment>
<keyword evidence="18" id="KW-1185">Reference proteome</keyword>
<keyword evidence="15" id="KW-0812">Transmembrane</keyword>
<comment type="subcellular location">
    <subcellularLocation>
        <location evidence="3">Cytoplasm</location>
    </subcellularLocation>
</comment>
<evidence type="ECO:0000256" key="15">
    <source>
        <dbReference type="SAM" id="Phobius"/>
    </source>
</evidence>
<evidence type="ECO:0000256" key="3">
    <source>
        <dbReference type="ARBA" id="ARBA00004496"/>
    </source>
</evidence>
<keyword evidence="10" id="KW-0408">Iron</keyword>
<keyword evidence="8" id="KW-0808">Transferase</keyword>
<keyword evidence="15" id="KW-0472">Membrane</keyword>
<comment type="catalytic activity">
    <reaction evidence="1">
        <text>ATP + protein L-histidine = ADP + protein N-phospho-L-histidine.</text>
        <dbReference type="EC" id="2.7.13.3"/>
    </reaction>
</comment>
<reference evidence="17" key="1">
    <citation type="journal article" date="2014" name="Int. J. Syst. Evol. Microbiol.">
        <title>Complete genome of a new Firmicutes species belonging to the dominant human colonic microbiota ('Ruminococcus bicirculans') reveals two chromosomes and a selective capacity to utilize plant glucans.</title>
        <authorList>
            <consortium name="NISC Comparative Sequencing Program"/>
            <person name="Wegmann U."/>
            <person name="Louis P."/>
            <person name="Goesmann A."/>
            <person name="Henrissat B."/>
            <person name="Duncan S.H."/>
            <person name="Flint H.J."/>
        </authorList>
    </citation>
    <scope>NUCLEOTIDE SEQUENCE</scope>
    <source>
        <strain evidence="17">NBRC 102424</strain>
    </source>
</reference>
<dbReference type="InterPro" id="IPR011712">
    <property type="entry name" value="Sig_transdc_His_kin_sub3_dim/P"/>
</dbReference>
<dbReference type="PANTHER" id="PTHR24421">
    <property type="entry name" value="NITRATE/NITRITE SENSOR PROTEIN NARX-RELATED"/>
    <property type="match status" value="1"/>
</dbReference>
<evidence type="ECO:0000256" key="10">
    <source>
        <dbReference type="ARBA" id="ARBA00023004"/>
    </source>
</evidence>
<dbReference type="InterPro" id="IPR004358">
    <property type="entry name" value="Sig_transdc_His_kin-like_C"/>
</dbReference>
<evidence type="ECO:0000256" key="14">
    <source>
        <dbReference type="ARBA" id="ARBA00030800"/>
    </source>
</evidence>
<dbReference type="Proteomes" id="UP001161423">
    <property type="component" value="Unassembled WGS sequence"/>
</dbReference>
<keyword evidence="15" id="KW-1133">Transmembrane helix</keyword>
<gene>
    <name evidence="17" type="ORF">GCM10007891_27300</name>
</gene>
<keyword evidence="6" id="KW-0479">Metal-binding</keyword>
<comment type="caution">
    <text evidence="17">The sequence shown here is derived from an EMBL/GenBank/DDBJ whole genome shotgun (WGS) entry which is preliminary data.</text>
</comment>
<evidence type="ECO:0000313" key="17">
    <source>
        <dbReference type="EMBL" id="GLQ00877.1"/>
    </source>
</evidence>
<keyword evidence="12" id="KW-0411">Iron-sulfur</keyword>
<evidence type="ECO:0000313" key="18">
    <source>
        <dbReference type="Proteomes" id="UP001161423"/>
    </source>
</evidence>
<evidence type="ECO:0000256" key="4">
    <source>
        <dbReference type="ARBA" id="ARBA00012438"/>
    </source>
</evidence>
<keyword evidence="9" id="KW-0418">Kinase</keyword>
<name>A0ABQ5TXH4_9GAMM</name>
<dbReference type="InterPro" id="IPR003594">
    <property type="entry name" value="HATPase_dom"/>
</dbReference>
<keyword evidence="7" id="KW-0963">Cytoplasm</keyword>
<feature type="domain" description="Histidine kinase/HSP90-like ATPase" evidence="16">
    <location>
        <begin position="235"/>
        <end position="332"/>
    </location>
</feature>
<comment type="cofactor">
    <cofactor evidence="2">
        <name>[4Fe-4S] cluster</name>
        <dbReference type="ChEBI" id="CHEBI:49883"/>
    </cofactor>
</comment>
<evidence type="ECO:0000256" key="2">
    <source>
        <dbReference type="ARBA" id="ARBA00001966"/>
    </source>
</evidence>